<dbReference type="AlphaFoldDB" id="A0A2X2X507"/>
<name>A0A2X2X507_CITKO</name>
<keyword evidence="1" id="KW-0812">Transmembrane</keyword>
<dbReference type="EMBL" id="UAVY01000001">
    <property type="protein sequence ID" value="SQB20989.1"/>
    <property type="molecule type" value="Genomic_DNA"/>
</dbReference>
<keyword evidence="1" id="KW-0472">Membrane</keyword>
<dbReference type="Proteomes" id="UP000251584">
    <property type="component" value="Unassembled WGS sequence"/>
</dbReference>
<feature type="transmembrane region" description="Helical" evidence="1">
    <location>
        <begin position="40"/>
        <end position="58"/>
    </location>
</feature>
<evidence type="ECO:0000313" key="2">
    <source>
        <dbReference type="EMBL" id="SQB20989.1"/>
    </source>
</evidence>
<proteinExistence type="predicted"/>
<evidence type="ECO:0000256" key="1">
    <source>
        <dbReference type="SAM" id="Phobius"/>
    </source>
</evidence>
<organism evidence="2 3">
    <name type="scientific">Citrobacter koseri</name>
    <name type="common">Citrobacter diversus</name>
    <dbReference type="NCBI Taxonomy" id="545"/>
    <lineage>
        <taxon>Bacteria</taxon>
        <taxon>Pseudomonadati</taxon>
        <taxon>Pseudomonadota</taxon>
        <taxon>Gammaproteobacteria</taxon>
        <taxon>Enterobacterales</taxon>
        <taxon>Enterobacteriaceae</taxon>
        <taxon>Citrobacter</taxon>
    </lineage>
</organism>
<accession>A0A2X2X507</accession>
<reference evidence="2 3" key="1">
    <citation type="submission" date="2018-06" db="EMBL/GenBank/DDBJ databases">
        <authorList>
            <consortium name="Pathogen Informatics"/>
            <person name="Doyle S."/>
        </authorList>
    </citation>
    <scope>NUCLEOTIDE SEQUENCE [LARGE SCALE GENOMIC DNA]</scope>
    <source>
        <strain evidence="2 3">NCTC10786</strain>
    </source>
</reference>
<sequence>MTILVTVQAQLIVGEAQVIESLAPKVHLQQCLKTMEKRDISMPLMSLLMVILSEMLYISTIQKTFQTGISRLM</sequence>
<evidence type="ECO:0000313" key="3">
    <source>
        <dbReference type="Proteomes" id="UP000251584"/>
    </source>
</evidence>
<protein>
    <submittedName>
        <fullName evidence="2">Uncharacterized protein</fullName>
    </submittedName>
</protein>
<gene>
    <name evidence="2" type="ORF">NCTC10786_00476</name>
</gene>
<keyword evidence="1" id="KW-1133">Transmembrane helix</keyword>